<accession>A0A4Z2EVT9</accession>
<dbReference type="EMBL" id="SRLO01002391">
    <property type="protein sequence ID" value="TNN33007.1"/>
    <property type="molecule type" value="Genomic_DNA"/>
</dbReference>
<evidence type="ECO:0000313" key="2">
    <source>
        <dbReference type="EMBL" id="TNN33007.1"/>
    </source>
</evidence>
<comment type="caution">
    <text evidence="2">The sequence shown here is derived from an EMBL/GenBank/DDBJ whole genome shotgun (WGS) entry which is preliminary data.</text>
</comment>
<keyword evidence="3" id="KW-1185">Reference proteome</keyword>
<dbReference type="Proteomes" id="UP000314294">
    <property type="component" value="Unassembled WGS sequence"/>
</dbReference>
<feature type="region of interest" description="Disordered" evidence="1">
    <location>
        <begin position="1"/>
        <end position="25"/>
    </location>
</feature>
<sequence length="161" mass="17167">MSAPLNETRAPARRPGVTGGTGAVNGRVLHRITATVGQLLGEQPPPRWAGYPPAPPAVDALEPHPEPLLALLHLLELPEVALDSRIDIVLMSASQNKSLTSGRRHPEPRGEGKFRRRDAAAVTGAVTAGGRTHAGRDSSRRNVHHRGEGRFSGEDTANIRV</sequence>
<evidence type="ECO:0000256" key="1">
    <source>
        <dbReference type="SAM" id="MobiDB-lite"/>
    </source>
</evidence>
<feature type="compositionally biased region" description="Low complexity" evidence="1">
    <location>
        <begin position="120"/>
        <end position="131"/>
    </location>
</feature>
<feature type="region of interest" description="Disordered" evidence="1">
    <location>
        <begin position="94"/>
        <end position="161"/>
    </location>
</feature>
<gene>
    <name evidence="2" type="ORF">EYF80_056827</name>
</gene>
<organism evidence="2 3">
    <name type="scientific">Liparis tanakae</name>
    <name type="common">Tanaka's snailfish</name>
    <dbReference type="NCBI Taxonomy" id="230148"/>
    <lineage>
        <taxon>Eukaryota</taxon>
        <taxon>Metazoa</taxon>
        <taxon>Chordata</taxon>
        <taxon>Craniata</taxon>
        <taxon>Vertebrata</taxon>
        <taxon>Euteleostomi</taxon>
        <taxon>Actinopterygii</taxon>
        <taxon>Neopterygii</taxon>
        <taxon>Teleostei</taxon>
        <taxon>Neoteleostei</taxon>
        <taxon>Acanthomorphata</taxon>
        <taxon>Eupercaria</taxon>
        <taxon>Perciformes</taxon>
        <taxon>Cottioidei</taxon>
        <taxon>Cottales</taxon>
        <taxon>Liparidae</taxon>
        <taxon>Liparis</taxon>
    </lineage>
</organism>
<feature type="compositionally biased region" description="Basic and acidic residues" evidence="1">
    <location>
        <begin position="104"/>
        <end position="119"/>
    </location>
</feature>
<feature type="compositionally biased region" description="Basic and acidic residues" evidence="1">
    <location>
        <begin position="134"/>
        <end position="153"/>
    </location>
</feature>
<dbReference type="AlphaFoldDB" id="A0A4Z2EVT9"/>
<proteinExistence type="predicted"/>
<protein>
    <submittedName>
        <fullName evidence="2">Uncharacterized protein</fullName>
    </submittedName>
</protein>
<reference evidence="2 3" key="1">
    <citation type="submission" date="2019-03" db="EMBL/GenBank/DDBJ databases">
        <title>First draft genome of Liparis tanakae, snailfish: a comprehensive survey of snailfish specific genes.</title>
        <authorList>
            <person name="Kim W."/>
            <person name="Song I."/>
            <person name="Jeong J.-H."/>
            <person name="Kim D."/>
            <person name="Kim S."/>
            <person name="Ryu S."/>
            <person name="Song J.Y."/>
            <person name="Lee S.K."/>
        </authorList>
    </citation>
    <scope>NUCLEOTIDE SEQUENCE [LARGE SCALE GENOMIC DNA]</scope>
    <source>
        <tissue evidence="2">Muscle</tissue>
    </source>
</reference>
<evidence type="ECO:0000313" key="3">
    <source>
        <dbReference type="Proteomes" id="UP000314294"/>
    </source>
</evidence>
<name>A0A4Z2EVT9_9TELE</name>